<reference evidence="1 2" key="1">
    <citation type="submission" date="2024-01" db="EMBL/GenBank/DDBJ databases">
        <title>The complete chloroplast genome sequence of Lithospermum erythrorhizon: insights into the phylogenetic relationship among Boraginaceae species and the maternal lineages of purple gromwells.</title>
        <authorList>
            <person name="Okada T."/>
            <person name="Watanabe K."/>
        </authorList>
    </citation>
    <scope>NUCLEOTIDE SEQUENCE [LARGE SCALE GENOMIC DNA]</scope>
</reference>
<dbReference type="SUPFAM" id="SSF53178">
    <property type="entry name" value="Peptidyl-tRNA hydrolase-like"/>
    <property type="match status" value="1"/>
</dbReference>
<dbReference type="Pfam" id="PF01195">
    <property type="entry name" value="Pept_tRNA_hydro"/>
    <property type="match status" value="1"/>
</dbReference>
<evidence type="ECO:0000313" key="2">
    <source>
        <dbReference type="Proteomes" id="UP001454036"/>
    </source>
</evidence>
<dbReference type="EMBL" id="BAABME010004617">
    <property type="protein sequence ID" value="GAA0162977.1"/>
    <property type="molecule type" value="Genomic_DNA"/>
</dbReference>
<dbReference type="InterPro" id="IPR036416">
    <property type="entry name" value="Pept_tRNA_hydro_sf"/>
</dbReference>
<dbReference type="AlphaFoldDB" id="A0AAV3QIW1"/>
<sequence length="81" mass="9139">MIDVFAASQDIPMDLVHCKAVYGKCSVDRFPVFLVKPQTYMNLSGESMWRMRINNRVDVLQHSNGLDCELYSGKSGCAHVN</sequence>
<organism evidence="1 2">
    <name type="scientific">Lithospermum erythrorhizon</name>
    <name type="common">Purple gromwell</name>
    <name type="synonym">Lithospermum officinale var. erythrorhizon</name>
    <dbReference type="NCBI Taxonomy" id="34254"/>
    <lineage>
        <taxon>Eukaryota</taxon>
        <taxon>Viridiplantae</taxon>
        <taxon>Streptophyta</taxon>
        <taxon>Embryophyta</taxon>
        <taxon>Tracheophyta</taxon>
        <taxon>Spermatophyta</taxon>
        <taxon>Magnoliopsida</taxon>
        <taxon>eudicotyledons</taxon>
        <taxon>Gunneridae</taxon>
        <taxon>Pentapetalae</taxon>
        <taxon>asterids</taxon>
        <taxon>lamiids</taxon>
        <taxon>Boraginales</taxon>
        <taxon>Boraginaceae</taxon>
        <taxon>Boraginoideae</taxon>
        <taxon>Lithospermeae</taxon>
        <taxon>Lithospermum</taxon>
    </lineage>
</organism>
<dbReference type="InterPro" id="IPR001328">
    <property type="entry name" value="Pept_tRNA_hydro"/>
</dbReference>
<keyword evidence="2" id="KW-1185">Reference proteome</keyword>
<comment type="caution">
    <text evidence="1">The sequence shown here is derived from an EMBL/GenBank/DDBJ whole genome shotgun (WGS) entry which is preliminary data.</text>
</comment>
<evidence type="ECO:0000313" key="1">
    <source>
        <dbReference type="EMBL" id="GAA0162977.1"/>
    </source>
</evidence>
<dbReference type="PANTHER" id="PTHR17224">
    <property type="entry name" value="PEPTIDYL-TRNA HYDROLASE"/>
    <property type="match status" value="1"/>
</dbReference>
<dbReference type="Proteomes" id="UP001454036">
    <property type="component" value="Unassembled WGS sequence"/>
</dbReference>
<dbReference type="GO" id="GO:0004045">
    <property type="term" value="F:peptidyl-tRNA hydrolase activity"/>
    <property type="evidence" value="ECO:0007669"/>
    <property type="project" value="InterPro"/>
</dbReference>
<dbReference type="Gene3D" id="3.40.50.1470">
    <property type="entry name" value="Peptidyl-tRNA hydrolase"/>
    <property type="match status" value="1"/>
</dbReference>
<protein>
    <submittedName>
        <fullName evidence="1">Uncharacterized protein</fullName>
    </submittedName>
</protein>
<name>A0AAV3QIW1_LITER</name>
<dbReference type="PANTHER" id="PTHR17224:SF4">
    <property type="entry name" value="PEPTIDYL-TRNA HYDROLASE, MITOCHONDRIAL"/>
    <property type="match status" value="1"/>
</dbReference>
<accession>A0AAV3QIW1</accession>
<proteinExistence type="predicted"/>
<gene>
    <name evidence="1" type="ORF">LIER_18956</name>
</gene>